<gene>
    <name evidence="1" type="ORF">HMPREF0621_1252</name>
</gene>
<comment type="caution">
    <text evidence="1">The sequence shown here is derived from an EMBL/GenBank/DDBJ whole genome shotgun (WGS) entry which is preliminary data.</text>
</comment>
<name>C9PQQ9_9PAST</name>
<keyword evidence="2" id="KW-1185">Reference proteome</keyword>
<organism evidence="1 2">
    <name type="scientific">Pasteurella dagmatis ATCC 43325</name>
    <dbReference type="NCBI Taxonomy" id="667128"/>
    <lineage>
        <taxon>Bacteria</taxon>
        <taxon>Pseudomonadati</taxon>
        <taxon>Pseudomonadota</taxon>
        <taxon>Gammaproteobacteria</taxon>
        <taxon>Pasteurellales</taxon>
        <taxon>Pasteurellaceae</taxon>
        <taxon>Pasteurella</taxon>
    </lineage>
</organism>
<evidence type="ECO:0000313" key="2">
    <source>
        <dbReference type="Proteomes" id="UP000005519"/>
    </source>
</evidence>
<dbReference type="STRING" id="667128.HMPREF0621_1252"/>
<accession>C9PQQ9</accession>
<reference evidence="1 2" key="1">
    <citation type="submission" date="2009-10" db="EMBL/GenBank/DDBJ databases">
        <authorList>
            <person name="Muzny D."/>
            <person name="Qin X."/>
            <person name="Deng J."/>
            <person name="Jiang H."/>
            <person name="Liu Y."/>
            <person name="Qu J."/>
            <person name="Song X.-Z."/>
            <person name="Zhang L."/>
            <person name="Thornton R."/>
            <person name="Coyle M."/>
            <person name="Francisco L."/>
            <person name="Jackson L."/>
            <person name="Javaid M."/>
            <person name="Korchina V."/>
            <person name="Kovar C."/>
            <person name="Mata R."/>
            <person name="Mathew T."/>
            <person name="Ngo R."/>
            <person name="Nguyen L."/>
            <person name="Nguyen N."/>
            <person name="Okwuonu G."/>
            <person name="Ongeri F."/>
            <person name="Pham C."/>
            <person name="Simmons D."/>
            <person name="Wilczek-Boney K."/>
            <person name="Hale W."/>
            <person name="Jakkamsetti A."/>
            <person name="Pham P."/>
            <person name="Ruth R."/>
            <person name="San Lucas F."/>
            <person name="Warren J."/>
            <person name="Zhang J."/>
            <person name="Zhao Z."/>
            <person name="Zhou C."/>
            <person name="Zhu D."/>
            <person name="Lee S."/>
            <person name="Bess C."/>
            <person name="Blankenburg K."/>
            <person name="Forbes L."/>
            <person name="Fu Q."/>
            <person name="Gubbala S."/>
            <person name="Hirani K."/>
            <person name="Jayaseelan J.C."/>
            <person name="Lara F."/>
            <person name="Munidasa M."/>
            <person name="Palculict T."/>
            <person name="Patil S."/>
            <person name="Pu L.-L."/>
            <person name="Saada N."/>
            <person name="Tang L."/>
            <person name="Weissenberger G."/>
            <person name="Zhu Y."/>
            <person name="Hemphill L."/>
            <person name="Shang Y."/>
            <person name="Youmans B."/>
            <person name="Ayvaz T."/>
            <person name="Ross M."/>
            <person name="Santibanez J."/>
            <person name="Aqrawi P."/>
            <person name="Gross S."/>
            <person name="Joshi V."/>
            <person name="Fowler G."/>
            <person name="Nazareth L."/>
            <person name="Reid J."/>
            <person name="Worley K."/>
            <person name="Petrosino J."/>
            <person name="Highlander S."/>
            <person name="Gibbs R."/>
        </authorList>
    </citation>
    <scope>NUCLEOTIDE SEQUENCE [LARGE SCALE GENOMIC DNA]</scope>
    <source>
        <strain evidence="1 2">ATCC 43325</strain>
    </source>
</reference>
<dbReference type="Proteomes" id="UP000005519">
    <property type="component" value="Unassembled WGS sequence"/>
</dbReference>
<sequence length="50" mass="5957">MNEKVEGIILLLFYIQNKIKKHRTLDSKIECGAFIYFLWLNLIPLFQLST</sequence>
<dbReference type="EMBL" id="ACZR01000013">
    <property type="protein sequence ID" value="EEX50181.1"/>
    <property type="molecule type" value="Genomic_DNA"/>
</dbReference>
<evidence type="ECO:0000313" key="1">
    <source>
        <dbReference type="EMBL" id="EEX50181.1"/>
    </source>
</evidence>
<proteinExistence type="predicted"/>
<protein>
    <submittedName>
        <fullName evidence="1">Uncharacterized protein</fullName>
    </submittedName>
</protein>
<dbReference type="AlphaFoldDB" id="C9PQQ9"/>
<dbReference type="HOGENOM" id="CLU_3120869_0_0_6"/>